<comment type="caution">
    <text evidence="2">The sequence shown here is derived from an EMBL/GenBank/DDBJ whole genome shotgun (WGS) entry which is preliminary data.</text>
</comment>
<gene>
    <name evidence="2" type="ORF">CI238_12054</name>
</gene>
<feature type="compositionally biased region" description="Polar residues" evidence="1">
    <location>
        <begin position="16"/>
        <end position="25"/>
    </location>
</feature>
<sequence>MQRVLKAHLKGGIMVSPTQPSANRTKQVKSNKPKSPAQSLTRIGNLSYLEARFSLLLFPRRPHRVPPSDGLRHDLRHLRREDDLRRRHHRWRLARPDDGRRQLGKRLRRRRRYALRARRGPGVLPLVLRPVRLRRGGGGGGPEELRPALAAAGLGALAALVDGVHVLRRGGEDGGDVAVGADAAGRGPVREHRVLAGRRVCGVEVFSEHAEALEGGGWWCGGRRRRRRRRCIGWRDGRGLEQGARGGKGEGD</sequence>
<dbReference type="EMBL" id="LFIW01002280">
    <property type="protein sequence ID" value="KZL76455.1"/>
    <property type="molecule type" value="Genomic_DNA"/>
</dbReference>
<protein>
    <submittedName>
        <fullName evidence="2">Uncharacterized protein</fullName>
    </submittedName>
</protein>
<evidence type="ECO:0000313" key="3">
    <source>
        <dbReference type="Proteomes" id="UP000076584"/>
    </source>
</evidence>
<evidence type="ECO:0000256" key="1">
    <source>
        <dbReference type="SAM" id="MobiDB-lite"/>
    </source>
</evidence>
<organism evidence="2 3">
    <name type="scientific">Colletotrichum incanum</name>
    <name type="common">Soybean anthracnose fungus</name>
    <dbReference type="NCBI Taxonomy" id="1573173"/>
    <lineage>
        <taxon>Eukaryota</taxon>
        <taxon>Fungi</taxon>
        <taxon>Dikarya</taxon>
        <taxon>Ascomycota</taxon>
        <taxon>Pezizomycotina</taxon>
        <taxon>Sordariomycetes</taxon>
        <taxon>Hypocreomycetidae</taxon>
        <taxon>Glomerellales</taxon>
        <taxon>Glomerellaceae</taxon>
        <taxon>Colletotrichum</taxon>
        <taxon>Colletotrichum spaethianum species complex</taxon>
    </lineage>
</organism>
<proteinExistence type="predicted"/>
<dbReference type="Proteomes" id="UP000076584">
    <property type="component" value="Unassembled WGS sequence"/>
</dbReference>
<keyword evidence="3" id="KW-1185">Reference proteome</keyword>
<dbReference type="AlphaFoldDB" id="A0A166XC29"/>
<evidence type="ECO:0000313" key="2">
    <source>
        <dbReference type="EMBL" id="KZL76455.1"/>
    </source>
</evidence>
<reference evidence="2 3" key="1">
    <citation type="submission" date="2015-06" db="EMBL/GenBank/DDBJ databases">
        <title>Survival trade-offs in plant roots during colonization by closely related pathogenic and mutualistic fungi.</title>
        <authorList>
            <person name="Hacquard S."/>
            <person name="Kracher B."/>
            <person name="Hiruma K."/>
            <person name="Weinman A."/>
            <person name="Muench P."/>
            <person name="Garrido Oter R."/>
            <person name="Ver Loren van Themaat E."/>
            <person name="Dallerey J.-F."/>
            <person name="Damm U."/>
            <person name="Henrissat B."/>
            <person name="Lespinet O."/>
            <person name="Thon M."/>
            <person name="Kemen E."/>
            <person name="McHardy A.C."/>
            <person name="Schulze-Lefert P."/>
            <person name="O'Connell R.J."/>
        </authorList>
    </citation>
    <scope>NUCLEOTIDE SEQUENCE [LARGE SCALE GENOMIC DNA]</scope>
    <source>
        <strain evidence="2 3">MAFF 238704</strain>
    </source>
</reference>
<feature type="region of interest" description="Disordered" evidence="1">
    <location>
        <begin position="14"/>
        <end position="38"/>
    </location>
</feature>
<accession>A0A166XC29</accession>
<name>A0A166XC29_COLIC</name>